<dbReference type="Pfam" id="PF22617">
    <property type="entry name" value="HCS_D2"/>
    <property type="match status" value="1"/>
</dbReference>
<protein>
    <recommendedName>
        <fullName evidence="3">2-isopropylmalate synthase</fullName>
        <ecNumber evidence="3">2.3.3.13</ecNumber>
    </recommendedName>
</protein>
<dbReference type="KEGG" id="rhoz:GXP67_32390"/>
<dbReference type="GO" id="GO:0009098">
    <property type="term" value="P:L-leucine biosynthetic process"/>
    <property type="evidence" value="ECO:0007669"/>
    <property type="project" value="UniProtKB-KW"/>
</dbReference>
<comment type="pathway">
    <text evidence="1">Amino-acid biosynthesis; L-leucine biosynthesis; L-leucine from 3-methyl-2-oxobutanoate: step 1/4.</text>
</comment>
<keyword evidence="12" id="KW-1185">Reference proteome</keyword>
<dbReference type="CDD" id="cd07940">
    <property type="entry name" value="DRE_TIM_IPMS"/>
    <property type="match status" value="1"/>
</dbReference>
<evidence type="ECO:0000313" key="12">
    <source>
        <dbReference type="Proteomes" id="UP000480178"/>
    </source>
</evidence>
<dbReference type="SUPFAM" id="SSF51569">
    <property type="entry name" value="Aldolase"/>
    <property type="match status" value="1"/>
</dbReference>
<dbReference type="Gene3D" id="3.20.20.70">
    <property type="entry name" value="Aldolase class I"/>
    <property type="match status" value="1"/>
</dbReference>
<dbReference type="PANTHER" id="PTHR10277:SF9">
    <property type="entry name" value="2-ISOPROPYLMALATE SYNTHASE 1, CHLOROPLASTIC-RELATED"/>
    <property type="match status" value="1"/>
</dbReference>
<sequence>MSDRVYIFDTTLRDGEQVPGCQLTTKEKIEVALELQALGVDILEAGFPISSPGDFNSVVEISKAVTEPVICGLARAKKEDIECTAEALKFAKRKRIHTGIGSSDMHIKYKFNSTREKILEQAIWAVKYAKSFVEDVEFYAEDAGRADLDFLVKLTEAVIGAGATVVNIPDTTGYCLPHTFGNRIKYVFEHVKNVHQATISVHCHNDLGLASANSIEGLVNGARQVEVTMNGIGERAGNTSLEEVVMIMKTHQDLKLHTNINTKLIYPTSLLVSEMMRMPVQPNKAIVGKNAFAHSSGIHQDGFLKHAENYEIINPQEVGIPSSSIVLTARSGRHALKHRLEILGYSFEKAELDDMYKKFIALADEKKLITDEDLQELVAEQYPVKAEANRK</sequence>
<keyword evidence="5" id="KW-0028">Amino-acid biosynthesis</keyword>
<evidence type="ECO:0000256" key="3">
    <source>
        <dbReference type="ARBA" id="ARBA00012973"/>
    </source>
</evidence>
<dbReference type="GO" id="GO:0003852">
    <property type="term" value="F:2-isopropylmalate synthase activity"/>
    <property type="evidence" value="ECO:0007669"/>
    <property type="project" value="UniProtKB-EC"/>
</dbReference>
<dbReference type="EC" id="2.3.3.13" evidence="3"/>
<dbReference type="Gene3D" id="1.10.238.260">
    <property type="match status" value="1"/>
</dbReference>
<dbReference type="NCBIfam" id="NF002086">
    <property type="entry name" value="PRK00915.1-3"/>
    <property type="match status" value="1"/>
</dbReference>
<dbReference type="Pfam" id="PF00682">
    <property type="entry name" value="HMGL-like"/>
    <property type="match status" value="1"/>
</dbReference>
<evidence type="ECO:0000256" key="8">
    <source>
        <dbReference type="ARBA" id="ARBA00023304"/>
    </source>
</evidence>
<keyword evidence="8" id="KW-0100">Branched-chain amino acid biosynthesis</keyword>
<evidence type="ECO:0000256" key="9">
    <source>
        <dbReference type="RuleBase" id="RU003523"/>
    </source>
</evidence>
<keyword evidence="6 9" id="KW-0808">Transferase</keyword>
<gene>
    <name evidence="11" type="ORF">GXP67_32390</name>
</gene>
<dbReference type="InterPro" id="IPR054691">
    <property type="entry name" value="LeuA/HCS_post-cat"/>
</dbReference>
<dbReference type="FunFam" id="3.20.20.70:FF:000010">
    <property type="entry name" value="2-isopropylmalate synthase"/>
    <property type="match status" value="1"/>
</dbReference>
<dbReference type="PROSITE" id="PS00815">
    <property type="entry name" value="AIPM_HOMOCIT_SYNTH_1"/>
    <property type="match status" value="1"/>
</dbReference>
<dbReference type="RefSeq" id="WP_162446960.1">
    <property type="nucleotide sequence ID" value="NZ_CP048222.1"/>
</dbReference>
<evidence type="ECO:0000256" key="4">
    <source>
        <dbReference type="ARBA" id="ARBA00022430"/>
    </source>
</evidence>
<evidence type="ECO:0000256" key="5">
    <source>
        <dbReference type="ARBA" id="ARBA00022605"/>
    </source>
</evidence>
<evidence type="ECO:0000313" key="11">
    <source>
        <dbReference type="EMBL" id="QHT71017.1"/>
    </source>
</evidence>
<evidence type="ECO:0000259" key="10">
    <source>
        <dbReference type="PROSITE" id="PS50991"/>
    </source>
</evidence>
<dbReference type="PROSITE" id="PS00816">
    <property type="entry name" value="AIPM_HOMOCIT_SYNTH_2"/>
    <property type="match status" value="1"/>
</dbReference>
<dbReference type="FunFam" id="1.10.238.260:FF:000001">
    <property type="entry name" value="2-isopropylmalate synthase"/>
    <property type="match status" value="1"/>
</dbReference>
<name>A0A6C0GSZ5_9BACT</name>
<evidence type="ECO:0000256" key="7">
    <source>
        <dbReference type="ARBA" id="ARBA00023211"/>
    </source>
</evidence>
<organism evidence="11 12">
    <name type="scientific">Rhodocytophaga rosea</name>
    <dbReference type="NCBI Taxonomy" id="2704465"/>
    <lineage>
        <taxon>Bacteria</taxon>
        <taxon>Pseudomonadati</taxon>
        <taxon>Bacteroidota</taxon>
        <taxon>Cytophagia</taxon>
        <taxon>Cytophagales</taxon>
        <taxon>Rhodocytophagaceae</taxon>
        <taxon>Rhodocytophaga</taxon>
    </lineage>
</organism>
<comment type="similarity">
    <text evidence="2">Belongs to the alpha-IPM synthase/homocitrate synthase family. LeuA type 1 subfamily.</text>
</comment>
<dbReference type="PROSITE" id="PS50991">
    <property type="entry name" value="PYR_CT"/>
    <property type="match status" value="1"/>
</dbReference>
<keyword evidence="4" id="KW-0432">Leucine biosynthesis</keyword>
<dbReference type="InterPro" id="IPR050073">
    <property type="entry name" value="2-IPM_HCS-like"/>
</dbReference>
<dbReference type="Proteomes" id="UP000480178">
    <property type="component" value="Chromosome"/>
</dbReference>
<accession>A0A6C0GSZ5</accession>
<keyword evidence="11" id="KW-0012">Acyltransferase</keyword>
<reference evidence="11 12" key="1">
    <citation type="submission" date="2020-01" db="EMBL/GenBank/DDBJ databases">
        <authorList>
            <person name="Kim M.K."/>
        </authorList>
    </citation>
    <scope>NUCLEOTIDE SEQUENCE [LARGE SCALE GENOMIC DNA]</scope>
    <source>
        <strain evidence="11 12">172606-1</strain>
    </source>
</reference>
<dbReference type="InterPro" id="IPR013785">
    <property type="entry name" value="Aldolase_TIM"/>
</dbReference>
<dbReference type="EMBL" id="CP048222">
    <property type="protein sequence ID" value="QHT71017.1"/>
    <property type="molecule type" value="Genomic_DNA"/>
</dbReference>
<dbReference type="InterPro" id="IPR002034">
    <property type="entry name" value="AIPM/Hcit_synth_CS"/>
</dbReference>
<dbReference type="PANTHER" id="PTHR10277">
    <property type="entry name" value="HOMOCITRATE SYNTHASE-RELATED"/>
    <property type="match status" value="1"/>
</dbReference>
<dbReference type="AlphaFoldDB" id="A0A6C0GSZ5"/>
<keyword evidence="7" id="KW-0464">Manganese</keyword>
<dbReference type="InterPro" id="IPR000891">
    <property type="entry name" value="PYR_CT"/>
</dbReference>
<evidence type="ECO:0000256" key="2">
    <source>
        <dbReference type="ARBA" id="ARBA00009396"/>
    </source>
</evidence>
<feature type="domain" description="Pyruvate carboxyltransferase" evidence="10">
    <location>
        <begin position="5"/>
        <end position="266"/>
    </location>
</feature>
<evidence type="ECO:0000256" key="6">
    <source>
        <dbReference type="ARBA" id="ARBA00022679"/>
    </source>
</evidence>
<proteinExistence type="inferred from homology"/>
<evidence type="ECO:0000256" key="1">
    <source>
        <dbReference type="ARBA" id="ARBA00004689"/>
    </source>
</evidence>